<protein>
    <submittedName>
        <fullName evidence="1">Membrane protein</fullName>
    </submittedName>
</protein>
<organism evidence="1 2">
    <name type="scientific">Deinococcus cellulosilyticus (strain DSM 18568 / NBRC 106333 / KACC 11606 / 5516J-15)</name>
    <dbReference type="NCBI Taxonomy" id="1223518"/>
    <lineage>
        <taxon>Bacteria</taxon>
        <taxon>Thermotogati</taxon>
        <taxon>Deinococcota</taxon>
        <taxon>Deinococci</taxon>
        <taxon>Deinococcales</taxon>
        <taxon>Deinococcaceae</taxon>
        <taxon>Deinococcus</taxon>
    </lineage>
</organism>
<dbReference type="InterPro" id="IPR021247">
    <property type="entry name" value="DUF2785"/>
</dbReference>
<dbReference type="AlphaFoldDB" id="A0A511MYP3"/>
<dbReference type="RefSeq" id="WP_186815812.1">
    <property type="nucleotide sequence ID" value="NZ_BJXB01000003.1"/>
</dbReference>
<gene>
    <name evidence="1" type="ORF">DC3_09110</name>
</gene>
<reference evidence="1 2" key="1">
    <citation type="submission" date="2019-07" db="EMBL/GenBank/DDBJ databases">
        <title>Whole genome shotgun sequence of Deinococcus cellulosilyticus NBRC 106333.</title>
        <authorList>
            <person name="Hosoyama A."/>
            <person name="Uohara A."/>
            <person name="Ohji S."/>
            <person name="Ichikawa N."/>
        </authorList>
    </citation>
    <scope>NUCLEOTIDE SEQUENCE [LARGE SCALE GENOMIC DNA]</scope>
    <source>
        <strain evidence="1 2">NBRC 106333</strain>
    </source>
</reference>
<dbReference type="EMBL" id="BJXB01000003">
    <property type="protein sequence ID" value="GEM45276.1"/>
    <property type="molecule type" value="Genomic_DNA"/>
</dbReference>
<name>A0A511MYP3_DEIC1</name>
<sequence>MNRDQWQHVIDQDHQLPHGISLQEATRELLGFLSSTDPFLRDTVGYFTLSAWIERELYSPAELSNMLTWAGENLRLGLGTSGHDSVFLRSFSALILSEVVALDARKPFLNEAERNAAFEKTLHYLSEECDLRGYLPEKGWAHAVAHGADALMAFADHPLTLPEQLEQILETVLDLAAMDQVYLYNEEKRLARAAFSAITRMDDFVVEHRMGAQLSLVPEQWFMSPEWAASRLNLRGFFSALLLIGTENHQEQVQAWAREGLLLLA</sequence>
<evidence type="ECO:0000313" key="2">
    <source>
        <dbReference type="Proteomes" id="UP000321306"/>
    </source>
</evidence>
<evidence type="ECO:0000313" key="1">
    <source>
        <dbReference type="EMBL" id="GEM45276.1"/>
    </source>
</evidence>
<dbReference type="Pfam" id="PF10978">
    <property type="entry name" value="DUF2785"/>
    <property type="match status" value="1"/>
</dbReference>
<proteinExistence type="predicted"/>
<dbReference type="Proteomes" id="UP000321306">
    <property type="component" value="Unassembled WGS sequence"/>
</dbReference>
<comment type="caution">
    <text evidence="1">The sequence shown here is derived from an EMBL/GenBank/DDBJ whole genome shotgun (WGS) entry which is preliminary data.</text>
</comment>
<keyword evidence="2" id="KW-1185">Reference proteome</keyword>
<accession>A0A511MYP3</accession>